<dbReference type="HOGENOM" id="CLU_2148424_0_0_1"/>
<protein>
    <submittedName>
        <fullName evidence="2">GL24115</fullName>
    </submittedName>
</protein>
<feature type="region of interest" description="Disordered" evidence="1">
    <location>
        <begin position="1"/>
        <end position="112"/>
    </location>
</feature>
<accession>B4G3Q6</accession>
<dbReference type="EMBL" id="CH479179">
    <property type="protein sequence ID" value="EDW24377.1"/>
    <property type="molecule type" value="Genomic_DNA"/>
</dbReference>
<dbReference type="Proteomes" id="UP000008744">
    <property type="component" value="Unassembled WGS sequence"/>
</dbReference>
<feature type="compositionally biased region" description="Polar residues" evidence="1">
    <location>
        <begin position="30"/>
        <end position="45"/>
    </location>
</feature>
<reference evidence="2 3" key="1">
    <citation type="journal article" date="2007" name="Nature">
        <title>Evolution of genes and genomes on the Drosophila phylogeny.</title>
        <authorList>
            <consortium name="Drosophila 12 Genomes Consortium"/>
            <person name="Clark A.G."/>
            <person name="Eisen M.B."/>
            <person name="Smith D.R."/>
            <person name="Bergman C.M."/>
            <person name="Oliver B."/>
            <person name="Markow T.A."/>
            <person name="Kaufman T.C."/>
            <person name="Kellis M."/>
            <person name="Gelbart W."/>
            <person name="Iyer V.N."/>
            <person name="Pollard D.A."/>
            <person name="Sackton T.B."/>
            <person name="Larracuente A.M."/>
            <person name="Singh N.D."/>
            <person name="Abad J.P."/>
            <person name="Abt D.N."/>
            <person name="Adryan B."/>
            <person name="Aguade M."/>
            <person name="Akashi H."/>
            <person name="Anderson W.W."/>
            <person name="Aquadro C.F."/>
            <person name="Ardell D.H."/>
            <person name="Arguello R."/>
            <person name="Artieri C.G."/>
            <person name="Barbash D.A."/>
            <person name="Barker D."/>
            <person name="Barsanti P."/>
            <person name="Batterham P."/>
            <person name="Batzoglou S."/>
            <person name="Begun D."/>
            <person name="Bhutkar A."/>
            <person name="Blanco E."/>
            <person name="Bosak S.A."/>
            <person name="Bradley R.K."/>
            <person name="Brand A.D."/>
            <person name="Brent M.R."/>
            <person name="Brooks A.N."/>
            <person name="Brown R.H."/>
            <person name="Butlin R.K."/>
            <person name="Caggese C."/>
            <person name="Calvi B.R."/>
            <person name="Bernardo de Carvalho A."/>
            <person name="Caspi A."/>
            <person name="Castrezana S."/>
            <person name="Celniker S.E."/>
            <person name="Chang J.L."/>
            <person name="Chapple C."/>
            <person name="Chatterji S."/>
            <person name="Chinwalla A."/>
            <person name="Civetta A."/>
            <person name="Clifton S.W."/>
            <person name="Comeron J.M."/>
            <person name="Costello J.C."/>
            <person name="Coyne J.A."/>
            <person name="Daub J."/>
            <person name="David R.G."/>
            <person name="Delcher A.L."/>
            <person name="Delehaunty K."/>
            <person name="Do C.B."/>
            <person name="Ebling H."/>
            <person name="Edwards K."/>
            <person name="Eickbush T."/>
            <person name="Evans J.D."/>
            <person name="Filipski A."/>
            <person name="Findeiss S."/>
            <person name="Freyhult E."/>
            <person name="Fulton L."/>
            <person name="Fulton R."/>
            <person name="Garcia A.C."/>
            <person name="Gardiner A."/>
            <person name="Garfield D.A."/>
            <person name="Garvin B.E."/>
            <person name="Gibson G."/>
            <person name="Gilbert D."/>
            <person name="Gnerre S."/>
            <person name="Godfrey J."/>
            <person name="Good R."/>
            <person name="Gotea V."/>
            <person name="Gravely B."/>
            <person name="Greenberg A.J."/>
            <person name="Griffiths-Jones S."/>
            <person name="Gross S."/>
            <person name="Guigo R."/>
            <person name="Gustafson E.A."/>
            <person name="Haerty W."/>
            <person name="Hahn M.W."/>
            <person name="Halligan D.L."/>
            <person name="Halpern A.L."/>
            <person name="Halter G.M."/>
            <person name="Han M.V."/>
            <person name="Heger A."/>
            <person name="Hillier L."/>
            <person name="Hinrichs A.S."/>
            <person name="Holmes I."/>
            <person name="Hoskins R.A."/>
            <person name="Hubisz M.J."/>
            <person name="Hultmark D."/>
            <person name="Huntley M.A."/>
            <person name="Jaffe D.B."/>
            <person name="Jagadeeshan S."/>
            <person name="Jeck W.R."/>
            <person name="Johnson J."/>
            <person name="Jones C.D."/>
            <person name="Jordan W.C."/>
            <person name="Karpen G.H."/>
            <person name="Kataoka E."/>
            <person name="Keightley P.D."/>
            <person name="Kheradpour P."/>
            <person name="Kirkness E.F."/>
            <person name="Koerich L.B."/>
            <person name="Kristiansen K."/>
            <person name="Kudrna D."/>
            <person name="Kulathinal R.J."/>
            <person name="Kumar S."/>
            <person name="Kwok R."/>
            <person name="Lander E."/>
            <person name="Langley C.H."/>
            <person name="Lapoint R."/>
            <person name="Lazzaro B.P."/>
            <person name="Lee S.J."/>
            <person name="Levesque L."/>
            <person name="Li R."/>
            <person name="Lin C.F."/>
            <person name="Lin M.F."/>
            <person name="Lindblad-Toh K."/>
            <person name="Llopart A."/>
            <person name="Long M."/>
            <person name="Low L."/>
            <person name="Lozovsky E."/>
            <person name="Lu J."/>
            <person name="Luo M."/>
            <person name="Machado C.A."/>
            <person name="Makalowski W."/>
            <person name="Marzo M."/>
            <person name="Matsuda M."/>
            <person name="Matzkin L."/>
            <person name="McAllister B."/>
            <person name="McBride C.S."/>
            <person name="McKernan B."/>
            <person name="McKernan K."/>
            <person name="Mendez-Lago M."/>
            <person name="Minx P."/>
            <person name="Mollenhauer M.U."/>
            <person name="Montooth K."/>
            <person name="Mount S.M."/>
            <person name="Mu X."/>
            <person name="Myers E."/>
            <person name="Negre B."/>
            <person name="Newfeld S."/>
            <person name="Nielsen R."/>
            <person name="Noor M.A."/>
            <person name="O'Grady P."/>
            <person name="Pachter L."/>
            <person name="Papaceit M."/>
            <person name="Parisi M.J."/>
            <person name="Parisi M."/>
            <person name="Parts L."/>
            <person name="Pedersen J.S."/>
            <person name="Pesole G."/>
            <person name="Phillippy A.M."/>
            <person name="Ponting C.P."/>
            <person name="Pop M."/>
            <person name="Porcelli D."/>
            <person name="Powell J.R."/>
            <person name="Prohaska S."/>
            <person name="Pruitt K."/>
            <person name="Puig M."/>
            <person name="Quesneville H."/>
            <person name="Ram K.R."/>
            <person name="Rand D."/>
            <person name="Rasmussen M.D."/>
            <person name="Reed L.K."/>
            <person name="Reenan R."/>
            <person name="Reily A."/>
            <person name="Remington K.A."/>
            <person name="Rieger T.T."/>
            <person name="Ritchie M.G."/>
            <person name="Robin C."/>
            <person name="Rogers Y.H."/>
            <person name="Rohde C."/>
            <person name="Rozas J."/>
            <person name="Rubenfield M.J."/>
            <person name="Ruiz A."/>
            <person name="Russo S."/>
            <person name="Salzberg S.L."/>
            <person name="Sanchez-Gracia A."/>
            <person name="Saranga D.J."/>
            <person name="Sato H."/>
            <person name="Schaeffer S.W."/>
            <person name="Schatz M.C."/>
            <person name="Schlenke T."/>
            <person name="Schwartz R."/>
            <person name="Segarra C."/>
            <person name="Singh R.S."/>
            <person name="Sirot L."/>
            <person name="Sirota M."/>
            <person name="Sisneros N.B."/>
            <person name="Smith C.D."/>
            <person name="Smith T.F."/>
            <person name="Spieth J."/>
            <person name="Stage D.E."/>
            <person name="Stark A."/>
            <person name="Stephan W."/>
            <person name="Strausberg R.L."/>
            <person name="Strempel S."/>
            <person name="Sturgill D."/>
            <person name="Sutton G."/>
            <person name="Sutton G.G."/>
            <person name="Tao W."/>
            <person name="Teichmann S."/>
            <person name="Tobari Y.N."/>
            <person name="Tomimura Y."/>
            <person name="Tsolas J.M."/>
            <person name="Valente V.L."/>
            <person name="Venter E."/>
            <person name="Venter J.C."/>
            <person name="Vicario S."/>
            <person name="Vieira F.G."/>
            <person name="Vilella A.J."/>
            <person name="Villasante A."/>
            <person name="Walenz B."/>
            <person name="Wang J."/>
            <person name="Wasserman M."/>
            <person name="Watts T."/>
            <person name="Wilson D."/>
            <person name="Wilson R.K."/>
            <person name="Wing R.A."/>
            <person name="Wolfner M.F."/>
            <person name="Wong A."/>
            <person name="Wong G.K."/>
            <person name="Wu C.I."/>
            <person name="Wu G."/>
            <person name="Yamamoto D."/>
            <person name="Yang H.P."/>
            <person name="Yang S.P."/>
            <person name="Yorke J.A."/>
            <person name="Yoshida K."/>
            <person name="Zdobnov E."/>
            <person name="Zhang P."/>
            <person name="Zhang Y."/>
            <person name="Zimin A.V."/>
            <person name="Baldwin J."/>
            <person name="Abdouelleil A."/>
            <person name="Abdulkadir J."/>
            <person name="Abebe A."/>
            <person name="Abera B."/>
            <person name="Abreu J."/>
            <person name="Acer S.C."/>
            <person name="Aftuck L."/>
            <person name="Alexander A."/>
            <person name="An P."/>
            <person name="Anderson E."/>
            <person name="Anderson S."/>
            <person name="Arachi H."/>
            <person name="Azer M."/>
            <person name="Bachantsang P."/>
            <person name="Barry A."/>
            <person name="Bayul T."/>
            <person name="Berlin A."/>
            <person name="Bessette D."/>
            <person name="Bloom T."/>
            <person name="Blye J."/>
            <person name="Boguslavskiy L."/>
            <person name="Bonnet C."/>
            <person name="Boukhgalter B."/>
            <person name="Bourzgui I."/>
            <person name="Brown A."/>
            <person name="Cahill P."/>
            <person name="Channer S."/>
            <person name="Cheshatsang Y."/>
            <person name="Chuda L."/>
            <person name="Citroen M."/>
            <person name="Collymore A."/>
            <person name="Cooke P."/>
            <person name="Costello M."/>
            <person name="D'Aco K."/>
            <person name="Daza R."/>
            <person name="De Haan G."/>
            <person name="DeGray S."/>
            <person name="DeMaso C."/>
            <person name="Dhargay N."/>
            <person name="Dooley K."/>
            <person name="Dooley E."/>
            <person name="Doricent M."/>
            <person name="Dorje P."/>
            <person name="Dorjee K."/>
            <person name="Dupes A."/>
            <person name="Elong R."/>
            <person name="Falk J."/>
            <person name="Farina A."/>
            <person name="Faro S."/>
            <person name="Ferguson D."/>
            <person name="Fisher S."/>
            <person name="Foley C.D."/>
            <person name="Franke A."/>
            <person name="Friedrich D."/>
            <person name="Gadbois L."/>
            <person name="Gearin G."/>
            <person name="Gearin C.R."/>
            <person name="Giannoukos G."/>
            <person name="Goode T."/>
            <person name="Graham J."/>
            <person name="Grandbois E."/>
            <person name="Grewal S."/>
            <person name="Gyaltsen K."/>
            <person name="Hafez N."/>
            <person name="Hagos B."/>
            <person name="Hall J."/>
            <person name="Henson C."/>
            <person name="Hollinger A."/>
            <person name="Honan T."/>
            <person name="Huard M.D."/>
            <person name="Hughes L."/>
            <person name="Hurhula B."/>
            <person name="Husby M.E."/>
            <person name="Kamat A."/>
            <person name="Kanga B."/>
            <person name="Kashin S."/>
            <person name="Khazanovich D."/>
            <person name="Kisner P."/>
            <person name="Lance K."/>
            <person name="Lara M."/>
            <person name="Lee W."/>
            <person name="Lennon N."/>
            <person name="Letendre F."/>
            <person name="LeVine R."/>
            <person name="Lipovsky A."/>
            <person name="Liu X."/>
            <person name="Liu J."/>
            <person name="Liu S."/>
            <person name="Lokyitsang T."/>
            <person name="Lokyitsang Y."/>
            <person name="Lubonja R."/>
            <person name="Lui A."/>
            <person name="MacDonald P."/>
            <person name="Magnisalis V."/>
            <person name="Maru K."/>
            <person name="Matthews C."/>
            <person name="McCusker W."/>
            <person name="McDonough S."/>
            <person name="Mehta T."/>
            <person name="Meldrim J."/>
            <person name="Meneus L."/>
            <person name="Mihai O."/>
            <person name="Mihalev A."/>
            <person name="Mihova T."/>
            <person name="Mittelman R."/>
            <person name="Mlenga V."/>
            <person name="Montmayeur A."/>
            <person name="Mulrain L."/>
            <person name="Navidi A."/>
            <person name="Naylor J."/>
            <person name="Negash T."/>
            <person name="Nguyen T."/>
            <person name="Nguyen N."/>
            <person name="Nicol R."/>
            <person name="Norbu C."/>
            <person name="Norbu N."/>
            <person name="Novod N."/>
            <person name="O'Neill B."/>
            <person name="Osman S."/>
            <person name="Markiewicz E."/>
            <person name="Oyono O.L."/>
            <person name="Patti C."/>
            <person name="Phunkhang P."/>
            <person name="Pierre F."/>
            <person name="Priest M."/>
            <person name="Raghuraman S."/>
            <person name="Rege F."/>
            <person name="Reyes R."/>
            <person name="Rise C."/>
            <person name="Rogov P."/>
            <person name="Ross K."/>
            <person name="Ryan E."/>
            <person name="Settipalli S."/>
            <person name="Shea T."/>
            <person name="Sherpa N."/>
            <person name="Shi L."/>
            <person name="Shih D."/>
            <person name="Sparrow T."/>
            <person name="Spaulding J."/>
            <person name="Stalker J."/>
            <person name="Stange-Thomann N."/>
            <person name="Stavropoulos S."/>
            <person name="Stone C."/>
            <person name="Strader C."/>
            <person name="Tesfaye S."/>
            <person name="Thomson T."/>
            <person name="Thoulutsang Y."/>
            <person name="Thoulutsang D."/>
            <person name="Topham K."/>
            <person name="Topping I."/>
            <person name="Tsamla T."/>
            <person name="Vassiliev H."/>
            <person name="Vo A."/>
            <person name="Wangchuk T."/>
            <person name="Wangdi T."/>
            <person name="Weiand M."/>
            <person name="Wilkinson J."/>
            <person name="Wilson A."/>
            <person name="Yadav S."/>
            <person name="Young G."/>
            <person name="Yu Q."/>
            <person name="Zembek L."/>
            <person name="Zhong D."/>
            <person name="Zimmer A."/>
            <person name="Zwirko Z."/>
            <person name="Jaffe D.B."/>
            <person name="Alvarez P."/>
            <person name="Brockman W."/>
            <person name="Butler J."/>
            <person name="Chin C."/>
            <person name="Gnerre S."/>
            <person name="Grabherr M."/>
            <person name="Kleber M."/>
            <person name="Mauceli E."/>
            <person name="MacCallum I."/>
        </authorList>
    </citation>
    <scope>NUCLEOTIDE SEQUENCE [LARGE SCALE GENOMIC DNA]</scope>
    <source>
        <strain evidence="3">MSH-3 / Tucson 14011-0111.49</strain>
    </source>
</reference>
<feature type="compositionally biased region" description="Low complexity" evidence="1">
    <location>
        <begin position="1"/>
        <end position="18"/>
    </location>
</feature>
<evidence type="ECO:0000313" key="3">
    <source>
        <dbReference type="Proteomes" id="UP000008744"/>
    </source>
</evidence>
<evidence type="ECO:0000313" key="2">
    <source>
        <dbReference type="EMBL" id="EDW24377.1"/>
    </source>
</evidence>
<name>B4G3Q6_DROPE</name>
<evidence type="ECO:0000256" key="1">
    <source>
        <dbReference type="SAM" id="MobiDB-lite"/>
    </source>
</evidence>
<organism evidence="3">
    <name type="scientific">Drosophila persimilis</name>
    <name type="common">Fruit fly</name>
    <dbReference type="NCBI Taxonomy" id="7234"/>
    <lineage>
        <taxon>Eukaryota</taxon>
        <taxon>Metazoa</taxon>
        <taxon>Ecdysozoa</taxon>
        <taxon>Arthropoda</taxon>
        <taxon>Hexapoda</taxon>
        <taxon>Insecta</taxon>
        <taxon>Pterygota</taxon>
        <taxon>Neoptera</taxon>
        <taxon>Endopterygota</taxon>
        <taxon>Diptera</taxon>
        <taxon>Brachycera</taxon>
        <taxon>Muscomorpha</taxon>
        <taxon>Ephydroidea</taxon>
        <taxon>Drosophilidae</taxon>
        <taxon>Drosophila</taxon>
        <taxon>Sophophora</taxon>
    </lineage>
</organism>
<sequence length="112" mass="11644">MSKRQLLGSSWGSDLWSLAPHGTDERRNGPTHTHTDMSISTSSAYPSVLASRDNASPSVAASRGSASTGSTSIGGSSTKGSTSIGTNTKGTTSDATTSTSREIINNRMWHLE</sequence>
<feature type="compositionally biased region" description="Low complexity" evidence="1">
    <location>
        <begin position="61"/>
        <end position="100"/>
    </location>
</feature>
<gene>
    <name evidence="2" type="primary">Dper\GL24115</name>
    <name evidence="2" type="ORF">Dper_GL24115</name>
</gene>
<keyword evidence="3" id="KW-1185">Reference proteome</keyword>
<proteinExistence type="predicted"/>
<dbReference type="AlphaFoldDB" id="B4G3Q6"/>